<dbReference type="Proteomes" id="UP000269301">
    <property type="component" value="Unassembled WGS sequence"/>
</dbReference>
<dbReference type="Pfam" id="PF00480">
    <property type="entry name" value="ROK"/>
    <property type="match status" value="1"/>
</dbReference>
<comment type="caution">
    <text evidence="5">The sequence shown here is derived from an EMBL/GenBank/DDBJ whole genome shotgun (WGS) entry which is preliminary data.</text>
</comment>
<dbReference type="OrthoDB" id="9796533at2"/>
<dbReference type="Gene3D" id="3.30.420.40">
    <property type="match status" value="2"/>
</dbReference>
<evidence type="ECO:0000313" key="6">
    <source>
        <dbReference type="Proteomes" id="UP000269301"/>
    </source>
</evidence>
<dbReference type="Pfam" id="PF01047">
    <property type="entry name" value="MarR"/>
    <property type="match status" value="1"/>
</dbReference>
<protein>
    <submittedName>
        <fullName evidence="5">ROK family transcriptional regulator</fullName>
    </submittedName>
</protein>
<dbReference type="InterPro" id="IPR000835">
    <property type="entry name" value="HTH_MarR-typ"/>
</dbReference>
<dbReference type="Gene3D" id="1.10.10.10">
    <property type="entry name" value="Winged helix-like DNA-binding domain superfamily/Winged helix DNA-binding domain"/>
    <property type="match status" value="1"/>
</dbReference>
<dbReference type="InterPro" id="IPR043129">
    <property type="entry name" value="ATPase_NBD"/>
</dbReference>
<dbReference type="PANTHER" id="PTHR18964">
    <property type="entry name" value="ROK (REPRESSOR, ORF, KINASE) FAMILY"/>
    <property type="match status" value="1"/>
</dbReference>
<keyword evidence="3" id="KW-0119">Carbohydrate metabolism</keyword>
<dbReference type="RefSeq" id="WP_121205625.1">
    <property type="nucleotide sequence ID" value="NZ_RBZP01000019.1"/>
</dbReference>
<evidence type="ECO:0000313" key="5">
    <source>
        <dbReference type="EMBL" id="RKQ30225.1"/>
    </source>
</evidence>
<comment type="function">
    <text evidence="1">Transcriptional repressor of xylose-utilizing enzymes.</text>
</comment>
<dbReference type="InterPro" id="IPR036390">
    <property type="entry name" value="WH_DNA-bd_sf"/>
</dbReference>
<gene>
    <name evidence="5" type="ORF">D8M06_16170</name>
</gene>
<proteinExistence type="inferred from homology"/>
<dbReference type="SUPFAM" id="SSF46785">
    <property type="entry name" value="Winged helix' DNA-binding domain"/>
    <property type="match status" value="1"/>
</dbReference>
<dbReference type="InterPro" id="IPR000600">
    <property type="entry name" value="ROK"/>
</dbReference>
<feature type="domain" description="HTH marR-type" evidence="4">
    <location>
        <begin position="17"/>
        <end position="60"/>
    </location>
</feature>
<reference evidence="5 6" key="1">
    <citation type="journal article" date="2016" name="Int. J. Syst. Evol. Microbiol.">
        <title>Oceanobacillus halophilus sp. nov., a novel moderately halophilic bacterium from a hypersaline lake.</title>
        <authorList>
            <person name="Amoozegar M.A."/>
            <person name="Bagheri M."/>
            <person name="Makhdoumi A."/>
            <person name="Nikou M.M."/>
            <person name="Fazeli S.A.S."/>
            <person name="Schumann P."/>
            <person name="Sproer C."/>
            <person name="Sanchez-Porro C."/>
            <person name="Ventosa A."/>
        </authorList>
    </citation>
    <scope>NUCLEOTIDE SEQUENCE [LARGE SCALE GENOMIC DNA]</scope>
    <source>
        <strain evidence="5 6">DSM 23996</strain>
    </source>
</reference>
<dbReference type="InterPro" id="IPR036388">
    <property type="entry name" value="WH-like_DNA-bd_sf"/>
</dbReference>
<keyword evidence="6" id="KW-1185">Reference proteome</keyword>
<evidence type="ECO:0000256" key="3">
    <source>
        <dbReference type="ARBA" id="ARBA00022629"/>
    </source>
</evidence>
<accession>A0A494ZYP8</accession>
<dbReference type="AlphaFoldDB" id="A0A494ZYP8"/>
<dbReference type="GO" id="GO:0042732">
    <property type="term" value="P:D-xylose metabolic process"/>
    <property type="evidence" value="ECO:0007669"/>
    <property type="project" value="UniProtKB-KW"/>
</dbReference>
<evidence type="ECO:0000256" key="1">
    <source>
        <dbReference type="ARBA" id="ARBA00002486"/>
    </source>
</evidence>
<dbReference type="SUPFAM" id="SSF53067">
    <property type="entry name" value="Actin-like ATPase domain"/>
    <property type="match status" value="1"/>
</dbReference>
<organism evidence="5 6">
    <name type="scientific">Oceanobacillus halophilus</name>
    <dbReference type="NCBI Taxonomy" id="930130"/>
    <lineage>
        <taxon>Bacteria</taxon>
        <taxon>Bacillati</taxon>
        <taxon>Bacillota</taxon>
        <taxon>Bacilli</taxon>
        <taxon>Bacillales</taxon>
        <taxon>Bacillaceae</taxon>
        <taxon>Oceanobacillus</taxon>
    </lineage>
</organism>
<dbReference type="CDD" id="cd24076">
    <property type="entry name" value="ASKHA_ATPase_ROK_BsXylR-like"/>
    <property type="match status" value="1"/>
</dbReference>
<dbReference type="PANTHER" id="PTHR18964:SF149">
    <property type="entry name" value="BIFUNCTIONAL UDP-N-ACETYLGLUCOSAMINE 2-EPIMERASE_N-ACETYLMANNOSAMINE KINASE"/>
    <property type="match status" value="1"/>
</dbReference>
<sequence>MQRGSFQLMKSVNKSIVLNKIRTSEPISRAQIAKESRLTPPTVSSIVKELLEEGLVRESKLGESNGGRKPTMLHINSEAYYVIGVDAGPGSVECVLTDLAGKILARSASYPLTKPITNEQFLSILIECIESIMDLVEGISEKIIGIGIAMHGVIEVETGTSLVAPNLDLKDIPIKDTLEDAFDLTVKVENDARAMALGESWFGGNSDVDNMVAVNFGTGVGAGVVMNGKLYHGAQDIAGEFGHMTIDLHGEKCECGNPGCLQTFVSGEAIAERFKKQANLKDGLAGEKIYEMAKAENKDAVRFLQQTGEIIGIGLTNIIHLFNPSRIVLGGGVMKSQEFMYPKICQTIEERALTSEAKKTEVRVSSLGDDATLLGAVSLLLVELFDQQSVSV</sequence>
<keyword evidence="3" id="KW-0859">Xylose metabolism</keyword>
<evidence type="ECO:0000259" key="4">
    <source>
        <dbReference type="Pfam" id="PF01047"/>
    </source>
</evidence>
<dbReference type="EMBL" id="RBZP01000019">
    <property type="protein sequence ID" value="RKQ30225.1"/>
    <property type="molecule type" value="Genomic_DNA"/>
</dbReference>
<dbReference type="GO" id="GO:0003700">
    <property type="term" value="F:DNA-binding transcription factor activity"/>
    <property type="evidence" value="ECO:0007669"/>
    <property type="project" value="InterPro"/>
</dbReference>
<evidence type="ECO:0000256" key="2">
    <source>
        <dbReference type="ARBA" id="ARBA00006479"/>
    </source>
</evidence>
<name>A0A494ZYP8_9BACI</name>
<comment type="similarity">
    <text evidence="2">Belongs to the ROK (NagC/XylR) family.</text>
</comment>